<dbReference type="AlphaFoldDB" id="A0A542E0B4"/>
<dbReference type="SUPFAM" id="SSF53448">
    <property type="entry name" value="Nucleotide-diphospho-sugar transferases"/>
    <property type="match status" value="1"/>
</dbReference>
<keyword evidence="7" id="KW-1185">Reference proteome</keyword>
<dbReference type="InterPro" id="IPR001173">
    <property type="entry name" value="Glyco_trans_2-like"/>
</dbReference>
<comment type="pathway">
    <text evidence="1">Cell wall biogenesis; cell wall polysaccharide biosynthesis.</text>
</comment>
<reference evidence="6 7" key="1">
    <citation type="submission" date="2019-06" db="EMBL/GenBank/DDBJ databases">
        <title>Sequencing the genomes of 1000 actinobacteria strains.</title>
        <authorList>
            <person name="Klenk H.-P."/>
        </authorList>
    </citation>
    <scope>NUCLEOTIDE SEQUENCE [LARGE SCALE GENOMIC DNA]</scope>
    <source>
        <strain evidence="6 7">DSM 18607</strain>
    </source>
</reference>
<dbReference type="GO" id="GO:0016757">
    <property type="term" value="F:glycosyltransferase activity"/>
    <property type="evidence" value="ECO:0007669"/>
    <property type="project" value="UniProtKB-KW"/>
</dbReference>
<evidence type="ECO:0000256" key="3">
    <source>
        <dbReference type="ARBA" id="ARBA00022676"/>
    </source>
</evidence>
<evidence type="ECO:0000256" key="2">
    <source>
        <dbReference type="ARBA" id="ARBA00006739"/>
    </source>
</evidence>
<sequence>MSPPPPLHPDRVAAVVAALDPPASLVDATRETLRQVGRVVVVDDGSGPASAPLFAALEDLGAEVLHRPNGGIAAALNTGLEHVRRTGGAPYVLTLDQDSRLGPDYVVRALATAARLERARVGYGVVAAESYRGHRSPTDGGVDLLEGRVRWAFDPMQSGWLLPARTVAAVGLLEEGLVIDAVDSEYTARCRAHGLPPAVGEGCALEHGQGERRPARVLGRAVGGFNRHSPLRVRYLTRNGTLLTRRYLATQPRWVLRRLATETVAHLLRLAFDHEQRGALVRAVVLGWRDGLLGRTGRIEG</sequence>
<keyword evidence="4 6" id="KW-0808">Transferase</keyword>
<keyword evidence="3" id="KW-0328">Glycosyltransferase</keyword>
<evidence type="ECO:0000259" key="5">
    <source>
        <dbReference type="Pfam" id="PF00535"/>
    </source>
</evidence>
<protein>
    <submittedName>
        <fullName evidence="6">Rhamnosyltransferase</fullName>
    </submittedName>
</protein>
<proteinExistence type="inferred from homology"/>
<evidence type="ECO:0000313" key="7">
    <source>
        <dbReference type="Proteomes" id="UP000317893"/>
    </source>
</evidence>
<evidence type="ECO:0000313" key="6">
    <source>
        <dbReference type="EMBL" id="TQJ08719.1"/>
    </source>
</evidence>
<dbReference type="EMBL" id="VFMN01000001">
    <property type="protein sequence ID" value="TQJ08719.1"/>
    <property type="molecule type" value="Genomic_DNA"/>
</dbReference>
<organism evidence="6 7">
    <name type="scientific">Lapillicoccus jejuensis</name>
    <dbReference type="NCBI Taxonomy" id="402171"/>
    <lineage>
        <taxon>Bacteria</taxon>
        <taxon>Bacillati</taxon>
        <taxon>Actinomycetota</taxon>
        <taxon>Actinomycetes</taxon>
        <taxon>Micrococcales</taxon>
        <taxon>Intrasporangiaceae</taxon>
        <taxon>Lapillicoccus</taxon>
    </lineage>
</organism>
<dbReference type="InterPro" id="IPR029044">
    <property type="entry name" value="Nucleotide-diphossugar_trans"/>
</dbReference>
<dbReference type="Proteomes" id="UP000317893">
    <property type="component" value="Unassembled WGS sequence"/>
</dbReference>
<evidence type="ECO:0000256" key="1">
    <source>
        <dbReference type="ARBA" id="ARBA00004776"/>
    </source>
</evidence>
<feature type="domain" description="Glycosyltransferase 2-like" evidence="5">
    <location>
        <begin position="33"/>
        <end position="137"/>
    </location>
</feature>
<dbReference type="Gene3D" id="3.90.550.10">
    <property type="entry name" value="Spore Coat Polysaccharide Biosynthesis Protein SpsA, Chain A"/>
    <property type="match status" value="1"/>
</dbReference>
<comment type="caution">
    <text evidence="6">The sequence shown here is derived from an EMBL/GenBank/DDBJ whole genome shotgun (WGS) entry which is preliminary data.</text>
</comment>
<dbReference type="PANTHER" id="PTHR43179:SF12">
    <property type="entry name" value="GALACTOFURANOSYLTRANSFERASE GLFT2"/>
    <property type="match status" value="1"/>
</dbReference>
<accession>A0A542E0B4</accession>
<gene>
    <name evidence="6" type="ORF">FB458_1811</name>
</gene>
<dbReference type="RefSeq" id="WP_170185613.1">
    <property type="nucleotide sequence ID" value="NZ_BAAAPR010000004.1"/>
</dbReference>
<name>A0A542E0B4_9MICO</name>
<comment type="similarity">
    <text evidence="2">Belongs to the glycosyltransferase 2 family.</text>
</comment>
<dbReference type="PANTHER" id="PTHR43179">
    <property type="entry name" value="RHAMNOSYLTRANSFERASE WBBL"/>
    <property type="match status" value="1"/>
</dbReference>
<dbReference type="Pfam" id="PF00535">
    <property type="entry name" value="Glycos_transf_2"/>
    <property type="match status" value="1"/>
</dbReference>
<evidence type="ECO:0000256" key="4">
    <source>
        <dbReference type="ARBA" id="ARBA00022679"/>
    </source>
</evidence>